<evidence type="ECO:0000313" key="3">
    <source>
        <dbReference type="Proteomes" id="UP000273809"/>
    </source>
</evidence>
<protein>
    <submittedName>
        <fullName evidence="2">Membrane protein</fullName>
    </submittedName>
</protein>
<reference evidence="2 3" key="1">
    <citation type="submission" date="2018-10" db="EMBL/GenBank/DDBJ databases">
        <title>Complete genome sequences of Arcobacter cryaerophilus strains ATCC 43158 and ATCC 49615.</title>
        <authorList>
            <person name="Miller W.G."/>
            <person name="Yee E."/>
            <person name="Bono J.L."/>
        </authorList>
    </citation>
    <scope>NUCLEOTIDE SEQUENCE [LARGE SCALE GENOMIC DNA]</scope>
    <source>
        <strain evidence="2 3">ATCC 43158</strain>
    </source>
</reference>
<dbReference type="EMBL" id="CP032823">
    <property type="protein sequence ID" value="AYJ79449.1"/>
    <property type="molecule type" value="Genomic_DNA"/>
</dbReference>
<name>A0AAD0X894_9BACT</name>
<gene>
    <name evidence="2" type="ORF">ACRYA_0292</name>
</gene>
<dbReference type="KEGG" id="acre:ACRYA_0292"/>
<evidence type="ECO:0000313" key="2">
    <source>
        <dbReference type="EMBL" id="AYJ79449.1"/>
    </source>
</evidence>
<keyword evidence="1" id="KW-1133">Transmembrane helix</keyword>
<evidence type="ECO:0000256" key="1">
    <source>
        <dbReference type="SAM" id="Phobius"/>
    </source>
</evidence>
<dbReference type="Proteomes" id="UP000273809">
    <property type="component" value="Chromosome"/>
</dbReference>
<organism evidence="2 3">
    <name type="scientific">Aliarcobacter cryaerophilus ATCC 43158</name>
    <dbReference type="NCBI Taxonomy" id="1032070"/>
    <lineage>
        <taxon>Bacteria</taxon>
        <taxon>Pseudomonadati</taxon>
        <taxon>Campylobacterota</taxon>
        <taxon>Epsilonproteobacteria</taxon>
        <taxon>Campylobacterales</taxon>
        <taxon>Arcobacteraceae</taxon>
        <taxon>Aliarcobacter</taxon>
    </lineage>
</organism>
<dbReference type="AlphaFoldDB" id="A0AAD0X894"/>
<keyword evidence="1" id="KW-0472">Membrane</keyword>
<accession>A0AAD0X894</accession>
<keyword evidence="1" id="KW-0812">Transmembrane</keyword>
<proteinExistence type="predicted"/>
<feature type="transmembrane region" description="Helical" evidence="1">
    <location>
        <begin position="20"/>
        <end position="45"/>
    </location>
</feature>
<sequence>MLFKYLLFFILSNQVSFSLFFFLQLIVCLILNNLLILFYQLFLYIKAKAKFFLDIIFLKYSKLGDPSGIY</sequence>